<keyword evidence="3 5" id="KW-1133">Transmembrane helix</keyword>
<keyword evidence="2 5" id="KW-0812">Transmembrane</keyword>
<comment type="caution">
    <text evidence="6">The sequence shown here is derived from an EMBL/GenBank/DDBJ whole genome shotgun (WGS) entry which is preliminary data.</text>
</comment>
<feature type="transmembrane region" description="Helical" evidence="5">
    <location>
        <begin position="252"/>
        <end position="272"/>
    </location>
</feature>
<feature type="transmembrane region" description="Helical" evidence="5">
    <location>
        <begin position="155"/>
        <end position="180"/>
    </location>
</feature>
<keyword evidence="4 5" id="KW-0472">Membrane</keyword>
<evidence type="ECO:0000256" key="5">
    <source>
        <dbReference type="RuleBase" id="RU363041"/>
    </source>
</evidence>
<dbReference type="PANTHER" id="PTHR43483">
    <property type="entry name" value="MEMBRANE TRANSPORTER PROTEIN HI_0806-RELATED"/>
    <property type="match status" value="1"/>
</dbReference>
<dbReference type="Pfam" id="PF01925">
    <property type="entry name" value="TauE"/>
    <property type="match status" value="1"/>
</dbReference>
<sequence>MEWLLLLGTMGFAVFAGMIGAMLGLGGGVFMILFYLLALNLPAHQAVALSLIAVVGSSCIGGSFYIKEGLTNLRLAMSMETFTVTGAVMGAFVGFALPPQAIQALLGVVLFYTSWAVLRRRRSEPCNAQNDRLGGEFYDMACNQHVRYRIERLGIGFASSLAGGIISGIIGIGGGVLLVPIMNAVMKIPMKAAAATSNFMVGLTAAASAAVYYSAGAVDLQLSVPSVLGVMVGAFIGTKAMVRTESAVLKKFLSVLLVFFGVVLLLRAWGILSW</sequence>
<feature type="transmembrane region" description="Helical" evidence="5">
    <location>
        <begin position="12"/>
        <end position="37"/>
    </location>
</feature>
<dbReference type="GO" id="GO:0005886">
    <property type="term" value="C:plasma membrane"/>
    <property type="evidence" value="ECO:0007669"/>
    <property type="project" value="UniProtKB-SubCell"/>
</dbReference>
<feature type="transmembrane region" description="Helical" evidence="5">
    <location>
        <begin position="43"/>
        <end position="66"/>
    </location>
</feature>
<keyword evidence="5" id="KW-1003">Cell membrane</keyword>
<evidence type="ECO:0000256" key="2">
    <source>
        <dbReference type="ARBA" id="ARBA00022692"/>
    </source>
</evidence>
<organism evidence="6">
    <name type="scientific">Candidatus Methanomethylicus mesodigestus</name>
    <dbReference type="NCBI Taxonomy" id="1867258"/>
    <lineage>
        <taxon>Archaea</taxon>
        <taxon>Thermoproteota</taxon>
        <taxon>Methanosuratincolia</taxon>
        <taxon>Candidatus Methanomethylicales</taxon>
        <taxon>Candidatus Methanomethylicaceae</taxon>
        <taxon>Candidatus Methanomethylicus</taxon>
    </lineage>
</organism>
<proteinExistence type="inferred from homology"/>
<evidence type="ECO:0000256" key="3">
    <source>
        <dbReference type="ARBA" id="ARBA00022989"/>
    </source>
</evidence>
<dbReference type="EMBL" id="DSTX01000005">
    <property type="protein sequence ID" value="HFK20440.1"/>
    <property type="molecule type" value="Genomic_DNA"/>
</dbReference>
<dbReference type="PANTHER" id="PTHR43483:SF3">
    <property type="entry name" value="MEMBRANE TRANSPORTER PROTEIN HI_0806-RELATED"/>
    <property type="match status" value="1"/>
</dbReference>
<feature type="transmembrane region" description="Helical" evidence="5">
    <location>
        <begin position="87"/>
        <end position="112"/>
    </location>
</feature>
<dbReference type="AlphaFoldDB" id="A0A7C3ESR2"/>
<evidence type="ECO:0000256" key="1">
    <source>
        <dbReference type="ARBA" id="ARBA00004141"/>
    </source>
</evidence>
<evidence type="ECO:0000313" key="6">
    <source>
        <dbReference type="EMBL" id="HFK20440.1"/>
    </source>
</evidence>
<accession>A0A7C3ESR2</accession>
<reference evidence="6" key="1">
    <citation type="journal article" date="2020" name="mSystems">
        <title>Genome- and Community-Level Interaction Insights into Carbon Utilization and Element Cycling Functions of Hydrothermarchaeota in Hydrothermal Sediment.</title>
        <authorList>
            <person name="Zhou Z."/>
            <person name="Liu Y."/>
            <person name="Xu W."/>
            <person name="Pan J."/>
            <person name="Luo Z.H."/>
            <person name="Li M."/>
        </authorList>
    </citation>
    <scope>NUCLEOTIDE SEQUENCE [LARGE SCALE GENOMIC DNA]</scope>
    <source>
        <strain evidence="6">SpSt-468</strain>
    </source>
</reference>
<comment type="subcellular location">
    <subcellularLocation>
        <location evidence="5">Cell membrane</location>
        <topology evidence="5">Multi-pass membrane protein</topology>
    </subcellularLocation>
    <subcellularLocation>
        <location evidence="1">Membrane</location>
        <topology evidence="1">Multi-pass membrane protein</topology>
    </subcellularLocation>
</comment>
<protein>
    <recommendedName>
        <fullName evidence="5">Probable membrane transporter protein</fullName>
    </recommendedName>
</protein>
<evidence type="ECO:0000256" key="4">
    <source>
        <dbReference type="ARBA" id="ARBA00023136"/>
    </source>
</evidence>
<feature type="transmembrane region" description="Helical" evidence="5">
    <location>
        <begin position="220"/>
        <end position="240"/>
    </location>
</feature>
<comment type="similarity">
    <text evidence="5">Belongs to the 4-toluene sulfonate uptake permease (TSUP) (TC 2.A.102) family.</text>
</comment>
<name>A0A7C3ESR2_9CREN</name>
<dbReference type="InterPro" id="IPR002781">
    <property type="entry name" value="TM_pro_TauE-like"/>
</dbReference>
<gene>
    <name evidence="6" type="ORF">ENS19_04075</name>
</gene>
<feature type="transmembrane region" description="Helical" evidence="5">
    <location>
        <begin position="192"/>
        <end position="214"/>
    </location>
</feature>